<dbReference type="EMBL" id="JASNQZ010000001">
    <property type="protein sequence ID" value="KAL0961224.1"/>
    <property type="molecule type" value="Genomic_DNA"/>
</dbReference>
<feature type="compositionally biased region" description="Basic and acidic residues" evidence="1">
    <location>
        <begin position="200"/>
        <end position="210"/>
    </location>
</feature>
<feature type="compositionally biased region" description="Basic residues" evidence="1">
    <location>
        <begin position="396"/>
        <end position="410"/>
    </location>
</feature>
<feature type="compositionally biased region" description="Polar residues" evidence="1">
    <location>
        <begin position="214"/>
        <end position="230"/>
    </location>
</feature>
<comment type="caution">
    <text evidence="2">The sequence shown here is derived from an EMBL/GenBank/DDBJ whole genome shotgun (WGS) entry which is preliminary data.</text>
</comment>
<keyword evidence="3" id="KW-1185">Reference proteome</keyword>
<evidence type="ECO:0000313" key="3">
    <source>
        <dbReference type="Proteomes" id="UP001556367"/>
    </source>
</evidence>
<feature type="compositionally biased region" description="Polar residues" evidence="1">
    <location>
        <begin position="139"/>
        <end position="148"/>
    </location>
</feature>
<name>A0ABR3K038_9AGAR</name>
<feature type="region of interest" description="Disordered" evidence="1">
    <location>
        <begin position="139"/>
        <end position="255"/>
    </location>
</feature>
<accession>A0ABR3K038</accession>
<reference evidence="3" key="1">
    <citation type="submission" date="2024-06" db="EMBL/GenBank/DDBJ databases">
        <title>Multi-omics analyses provide insights into the biosynthesis of the anticancer antibiotic pleurotin in Hohenbuehelia grisea.</title>
        <authorList>
            <person name="Weaver J.A."/>
            <person name="Alberti F."/>
        </authorList>
    </citation>
    <scope>NUCLEOTIDE SEQUENCE [LARGE SCALE GENOMIC DNA]</scope>
    <source>
        <strain evidence="3">T-177</strain>
    </source>
</reference>
<feature type="compositionally biased region" description="Polar residues" evidence="1">
    <location>
        <begin position="344"/>
        <end position="372"/>
    </location>
</feature>
<proteinExistence type="predicted"/>
<feature type="region of interest" description="Disordered" evidence="1">
    <location>
        <begin position="323"/>
        <end position="434"/>
    </location>
</feature>
<feature type="compositionally biased region" description="Basic and acidic residues" evidence="1">
    <location>
        <begin position="323"/>
        <end position="332"/>
    </location>
</feature>
<protein>
    <recommendedName>
        <fullName evidence="4">BRCT domain-containing protein</fullName>
    </recommendedName>
</protein>
<feature type="region of interest" description="Disordered" evidence="1">
    <location>
        <begin position="35"/>
        <end position="122"/>
    </location>
</feature>
<evidence type="ECO:0000256" key="1">
    <source>
        <dbReference type="SAM" id="MobiDB-lite"/>
    </source>
</evidence>
<feature type="compositionally biased region" description="Basic and acidic residues" evidence="1">
    <location>
        <begin position="179"/>
        <end position="189"/>
    </location>
</feature>
<gene>
    <name evidence="2" type="ORF">HGRIS_006191</name>
</gene>
<sequence length="513" mass="55686">MSGKVSGSDVVVHRGLTAPSAMTESGVYYLVHDKDGSGKRLVRRHPPPPTSPPLDDDFDAITQGATATRAPNSRRHTQYTQPPLDDDFDAFTQDYTTNRGGGRVASQYSPSDGEGPTPSWLDGARYTETYMAYTVANSPRKTAPSASSRMAPGPATQHQNGHPRLRRTDRGPISHLNRLARDRLYRESGGRSSSGSVDLGKGKGRAEGLHRRTQSASSSHMLSRQPQISDGQLGKSKSMDPHGGGHGGGDIPLPGPTFEIVKRRVIEDGPEKIVTISTWREKVAQEASVEVGMSVYYVNPDDYAIEEEDHQTRIVAEVRQADSDLGRREHSPPLHAVQRPLTPRKTSSGSNQQSEALRTRTSSSPHANTSLNGIGILEPPSRLSPSPYPLFTTSTPHRRSSPSSKGRHKGSSPTTFTHSSSLLRQNRSTSMSSDANAVPWTSAAAKDILASCEPSLLHISSILASLGITTEAHLRAVGRLSDETRDREVKEEALRQGVTVMEWAILVDRLQLL</sequence>
<evidence type="ECO:0008006" key="4">
    <source>
        <dbReference type="Google" id="ProtNLM"/>
    </source>
</evidence>
<evidence type="ECO:0000313" key="2">
    <source>
        <dbReference type="EMBL" id="KAL0961224.1"/>
    </source>
</evidence>
<dbReference type="Proteomes" id="UP001556367">
    <property type="component" value="Unassembled WGS sequence"/>
</dbReference>
<organism evidence="2 3">
    <name type="scientific">Hohenbuehelia grisea</name>
    <dbReference type="NCBI Taxonomy" id="104357"/>
    <lineage>
        <taxon>Eukaryota</taxon>
        <taxon>Fungi</taxon>
        <taxon>Dikarya</taxon>
        <taxon>Basidiomycota</taxon>
        <taxon>Agaricomycotina</taxon>
        <taxon>Agaricomycetes</taxon>
        <taxon>Agaricomycetidae</taxon>
        <taxon>Agaricales</taxon>
        <taxon>Pleurotineae</taxon>
        <taxon>Pleurotaceae</taxon>
        <taxon>Hohenbuehelia</taxon>
    </lineage>
</organism>
<feature type="compositionally biased region" description="Low complexity" evidence="1">
    <location>
        <begin position="377"/>
        <end position="395"/>
    </location>
</feature>
<feature type="compositionally biased region" description="Polar residues" evidence="1">
    <location>
        <begin position="411"/>
        <end position="434"/>
    </location>
</feature>